<evidence type="ECO:0000313" key="3">
    <source>
        <dbReference type="EMBL" id="PPE05900.1"/>
    </source>
</evidence>
<evidence type="ECO:0008006" key="5">
    <source>
        <dbReference type="Google" id="ProtNLM"/>
    </source>
</evidence>
<dbReference type="NCBIfam" id="NF038029">
    <property type="entry name" value="LP_plasma"/>
    <property type="match status" value="1"/>
</dbReference>
<dbReference type="RefSeq" id="WP_028126697.1">
    <property type="nucleotide sequence ID" value="NZ_PHNE01000001.1"/>
</dbReference>
<gene>
    <name evidence="3" type="ORF">ELUCI_v1c01900</name>
</gene>
<accession>A0A2S5RF13</accession>
<keyword evidence="1" id="KW-0175">Coiled coil</keyword>
<dbReference type="STRING" id="1399797.GCA_000518285_01010"/>
<evidence type="ECO:0000313" key="4">
    <source>
        <dbReference type="Proteomes" id="UP000237865"/>
    </source>
</evidence>
<dbReference type="NCBIfam" id="NF045726">
    <property type="entry name" value="XXplasma_LP"/>
    <property type="match status" value="1"/>
</dbReference>
<dbReference type="Proteomes" id="UP000237865">
    <property type="component" value="Unassembled WGS sequence"/>
</dbReference>
<protein>
    <recommendedName>
        <fullName evidence="5">Lipoprotein</fullName>
    </recommendedName>
</protein>
<proteinExistence type="predicted"/>
<comment type="caution">
    <text evidence="3">The sequence shown here is derived from an EMBL/GenBank/DDBJ whole genome shotgun (WGS) entry which is preliminary data.</text>
</comment>
<keyword evidence="2" id="KW-0732">Signal</keyword>
<dbReference type="AlphaFoldDB" id="A0A2S5RF13"/>
<dbReference type="PROSITE" id="PS51257">
    <property type="entry name" value="PROKAR_LIPOPROTEIN"/>
    <property type="match status" value="1"/>
</dbReference>
<reference evidence="3 4" key="1">
    <citation type="submission" date="2017-11" db="EMBL/GenBank/DDBJ databases">
        <title>Genome sequence of Entomoplasma lucivorax PIPN-2 (ATCC 49196).</title>
        <authorList>
            <person name="Lo W.-S."/>
            <person name="Gasparich G.E."/>
            <person name="Kuo C.-H."/>
        </authorList>
    </citation>
    <scope>NUCLEOTIDE SEQUENCE [LARGE SCALE GENOMIC DNA]</scope>
    <source>
        <strain evidence="3 4">PIPN-2</strain>
    </source>
</reference>
<name>A0A2S5RF13_9MOLU</name>
<feature type="chain" id="PRO_5015615121" description="Lipoprotein" evidence="2">
    <location>
        <begin position="20"/>
        <end position="620"/>
    </location>
</feature>
<evidence type="ECO:0000256" key="1">
    <source>
        <dbReference type="SAM" id="Coils"/>
    </source>
</evidence>
<sequence length="620" mass="69127">MKKLLILLGSIGIVSSSVATVVACNKNTANENTKDKVQELKNAISKAEAIIKGKEQSSPLQVDSRALKTLIEELKKINDVAQATQGLIQLQEALDSYLAMFEPGSIPSIKYGITETLNQMKEDKPLLIDTDTALNKQPTNKYTNQLSSRQNSASSIVATTTIDDVIKNAITTLLKNKVQKLDVTKLNITTKNNEFAQINNQNQIEFGKIDVDVTYNNENVSASGWKISYASEFLKQSKDLIHQWDQGVKMEASKIKLPTSLPFVGGSEIGKVLETLGPAINSLVPSKIPTVFDDNDPDYKKIDGLLKMLNKLPHDILNKEIKFEKEMIQDTPVGKANIKIVVKTKALDLIKSLIPTIINFKNFVSNQTNKDLVTNLFKYLTIKPQSYNDDGYGELFENIKNNKGQKVEFKSNLEGILFNLLEIWKDKNGKQMTEGQPIKFSFGLGLGNQNPAEHMVNLAYVAKKIGDVEYQALSKLINPAELLNIIFGLASIKEDNTITIKIFDLVPVPLPIGELLKDSLIKMILTMNTDPDFDKHVDLKINKFASEIQVETPDQKWVVMDQSNLQTATGVKFVVKSVSYTLTDKNGSHKIEKTIVNNNDKFVFEFIMKLDGSFLKPQAK</sequence>
<organism evidence="3 4">
    <name type="scientific">Williamsoniiplasma lucivorax</name>
    <dbReference type="NCBI Taxonomy" id="209274"/>
    <lineage>
        <taxon>Bacteria</taxon>
        <taxon>Bacillati</taxon>
        <taxon>Mycoplasmatota</taxon>
        <taxon>Mollicutes</taxon>
        <taxon>Entomoplasmatales</taxon>
        <taxon>Williamsoniiplasma</taxon>
    </lineage>
</organism>
<evidence type="ECO:0000256" key="2">
    <source>
        <dbReference type="SAM" id="SignalP"/>
    </source>
</evidence>
<dbReference type="EMBL" id="PHNE01000001">
    <property type="protein sequence ID" value="PPE05900.1"/>
    <property type="molecule type" value="Genomic_DNA"/>
</dbReference>
<dbReference type="InterPro" id="IPR054816">
    <property type="entry name" value="Lipoprotein_mollicutes-type_CS"/>
</dbReference>
<keyword evidence="4" id="KW-1185">Reference proteome</keyword>
<feature type="signal peptide" evidence="2">
    <location>
        <begin position="1"/>
        <end position="19"/>
    </location>
</feature>
<feature type="coiled-coil region" evidence="1">
    <location>
        <begin position="30"/>
        <end position="57"/>
    </location>
</feature>